<accession>A0A4U0EMT4</accession>
<organism evidence="2 3">
    <name type="scientific">Pontimicrobium aquaticum</name>
    <dbReference type="NCBI Taxonomy" id="2565367"/>
    <lineage>
        <taxon>Bacteria</taxon>
        <taxon>Pseudomonadati</taxon>
        <taxon>Bacteroidota</taxon>
        <taxon>Flavobacteriia</taxon>
        <taxon>Flavobacteriales</taxon>
        <taxon>Flavobacteriaceae</taxon>
        <taxon>Pontimicrobium</taxon>
    </lineage>
</organism>
<dbReference type="Proteomes" id="UP000307657">
    <property type="component" value="Unassembled WGS sequence"/>
</dbReference>
<evidence type="ECO:0000313" key="3">
    <source>
        <dbReference type="Proteomes" id="UP000307657"/>
    </source>
</evidence>
<gene>
    <name evidence="2" type="ORF">E5167_13735</name>
</gene>
<protein>
    <recommendedName>
        <fullName evidence="4">Methyltransferase domain-containing protein</fullName>
    </recommendedName>
</protein>
<comment type="caution">
    <text evidence="2">The sequence shown here is derived from an EMBL/GenBank/DDBJ whole genome shotgun (WGS) entry which is preliminary data.</text>
</comment>
<dbReference type="InterPro" id="IPR029063">
    <property type="entry name" value="SAM-dependent_MTases_sf"/>
</dbReference>
<dbReference type="EMBL" id="SUPL01000008">
    <property type="protein sequence ID" value="TJY32893.1"/>
    <property type="molecule type" value="Genomic_DNA"/>
</dbReference>
<dbReference type="Gene3D" id="3.40.50.150">
    <property type="entry name" value="Vaccinia Virus protein VP39"/>
    <property type="match status" value="1"/>
</dbReference>
<evidence type="ECO:0000256" key="1">
    <source>
        <dbReference type="SAM" id="Coils"/>
    </source>
</evidence>
<dbReference type="RefSeq" id="WP_136844737.1">
    <property type="nucleotide sequence ID" value="NZ_SUPL01000008.1"/>
</dbReference>
<dbReference type="AlphaFoldDB" id="A0A4U0EMT4"/>
<evidence type="ECO:0008006" key="4">
    <source>
        <dbReference type="Google" id="ProtNLM"/>
    </source>
</evidence>
<evidence type="ECO:0000313" key="2">
    <source>
        <dbReference type="EMBL" id="TJY32893.1"/>
    </source>
</evidence>
<keyword evidence="1" id="KW-0175">Coiled coil</keyword>
<dbReference type="OrthoDB" id="668882at2"/>
<feature type="coiled-coil region" evidence="1">
    <location>
        <begin position="3"/>
        <end position="30"/>
    </location>
</feature>
<keyword evidence="3" id="KW-1185">Reference proteome</keyword>
<reference evidence="2 3" key="1">
    <citation type="submission" date="2019-04" db="EMBL/GenBank/DDBJ databases">
        <title>Lacinutrix sp. nov., isolated from marine water.</title>
        <authorList>
            <person name="Kim W."/>
        </authorList>
    </citation>
    <scope>NUCLEOTIDE SEQUENCE [LARGE SCALE GENOMIC DNA]</scope>
    <source>
        <strain evidence="2 3">CAU 1491</strain>
    </source>
</reference>
<sequence length="241" mass="28704">MLIKKLKRLVKEYRENNKKQTSLLKELEWAHVYHDSIRGLKYIESLPINIGRWAGNYSFFYILNRVLKDCRPKRILEMGLGESSKFISTYLNYYLKESTHLIIEQDCTWVKTFESSFLLSNKSKIEICEIIEVNIQGNSVNIYRDLEHKIENNYDFYLVDGPFGSPRFSRYDIVSIAKKIDTHHQFIILLDDFGRQGERDTFYELLSVFKSRKINVFHQTYIGQKQVKIIVTEEYKFCCSF</sequence>
<name>A0A4U0EMT4_9FLAO</name>
<proteinExistence type="predicted"/>